<gene>
    <name evidence="2" type="ordered locus">Halhy_1331</name>
</gene>
<dbReference type="PROSITE" id="PS51257">
    <property type="entry name" value="PROKAR_LIPOPROTEIN"/>
    <property type="match status" value="1"/>
</dbReference>
<name>F4KV60_HALH1</name>
<protein>
    <recommendedName>
        <fullName evidence="1">SH3b domain-containing protein</fullName>
    </recommendedName>
</protein>
<dbReference type="EMBL" id="CP002691">
    <property type="protein sequence ID" value="AEE49226.1"/>
    <property type="molecule type" value="Genomic_DNA"/>
</dbReference>
<reference evidence="2 3" key="1">
    <citation type="journal article" date="2011" name="Stand. Genomic Sci.">
        <title>Complete genome sequence of Haliscomenobacter hydrossis type strain (O).</title>
        <authorList>
            <consortium name="US DOE Joint Genome Institute (JGI-PGF)"/>
            <person name="Daligault H."/>
            <person name="Lapidus A."/>
            <person name="Zeytun A."/>
            <person name="Nolan M."/>
            <person name="Lucas S."/>
            <person name="Del Rio T.G."/>
            <person name="Tice H."/>
            <person name="Cheng J.F."/>
            <person name="Tapia R."/>
            <person name="Han C."/>
            <person name="Goodwin L."/>
            <person name="Pitluck S."/>
            <person name="Liolios K."/>
            <person name="Pagani I."/>
            <person name="Ivanova N."/>
            <person name="Huntemann M."/>
            <person name="Mavromatis K."/>
            <person name="Mikhailova N."/>
            <person name="Pati A."/>
            <person name="Chen A."/>
            <person name="Palaniappan K."/>
            <person name="Land M."/>
            <person name="Hauser L."/>
            <person name="Brambilla E.M."/>
            <person name="Rohde M."/>
            <person name="Verbarg S."/>
            <person name="Goker M."/>
            <person name="Bristow J."/>
            <person name="Eisen J.A."/>
            <person name="Markowitz V."/>
            <person name="Hugenholtz P."/>
            <person name="Kyrpides N.C."/>
            <person name="Klenk H.P."/>
            <person name="Woyke T."/>
        </authorList>
    </citation>
    <scope>NUCLEOTIDE SEQUENCE [LARGE SCALE GENOMIC DNA]</scope>
    <source>
        <strain evidence="3">ATCC 27775 / DSM 1100 / LMG 10767 / O</strain>
    </source>
</reference>
<proteinExistence type="predicted"/>
<organism evidence="2 3">
    <name type="scientific">Haliscomenobacter hydrossis (strain ATCC 27775 / DSM 1100 / LMG 10767 / O)</name>
    <dbReference type="NCBI Taxonomy" id="760192"/>
    <lineage>
        <taxon>Bacteria</taxon>
        <taxon>Pseudomonadati</taxon>
        <taxon>Bacteroidota</taxon>
        <taxon>Saprospiria</taxon>
        <taxon>Saprospirales</taxon>
        <taxon>Haliscomenobacteraceae</taxon>
        <taxon>Haliscomenobacter</taxon>
    </lineage>
</organism>
<dbReference type="eggNOG" id="ENOG5034682">
    <property type="taxonomic scope" value="Bacteria"/>
</dbReference>
<reference key="2">
    <citation type="submission" date="2011-04" db="EMBL/GenBank/DDBJ databases">
        <title>Complete sequence of chromosome of Haliscomenobacter hydrossis DSM 1100.</title>
        <authorList>
            <consortium name="US DOE Joint Genome Institute (JGI-PGF)"/>
            <person name="Lucas S."/>
            <person name="Han J."/>
            <person name="Lapidus A."/>
            <person name="Bruce D."/>
            <person name="Goodwin L."/>
            <person name="Pitluck S."/>
            <person name="Peters L."/>
            <person name="Kyrpides N."/>
            <person name="Mavromatis K."/>
            <person name="Ivanova N."/>
            <person name="Ovchinnikova G."/>
            <person name="Pagani I."/>
            <person name="Daligault H."/>
            <person name="Detter J.C."/>
            <person name="Han C."/>
            <person name="Land M."/>
            <person name="Hauser L."/>
            <person name="Markowitz V."/>
            <person name="Cheng J.-F."/>
            <person name="Hugenholtz P."/>
            <person name="Woyke T."/>
            <person name="Wu D."/>
            <person name="Verbarg S."/>
            <person name="Frueling A."/>
            <person name="Brambilla E."/>
            <person name="Klenk H.-P."/>
            <person name="Eisen J.A."/>
        </authorList>
    </citation>
    <scope>NUCLEOTIDE SEQUENCE</scope>
    <source>
        <strain>DSM 1100</strain>
    </source>
</reference>
<feature type="domain" description="SH3b" evidence="1">
    <location>
        <begin position="52"/>
        <end position="119"/>
    </location>
</feature>
<dbReference type="Pfam" id="PF08239">
    <property type="entry name" value="SH3_3"/>
    <property type="match status" value="1"/>
</dbReference>
<evidence type="ECO:0000313" key="2">
    <source>
        <dbReference type="EMBL" id="AEE49226.1"/>
    </source>
</evidence>
<dbReference type="AlphaFoldDB" id="F4KV60"/>
<dbReference type="HOGENOM" id="CLU_1088895_0_0_10"/>
<dbReference type="KEGG" id="hhy:Halhy_1331"/>
<dbReference type="RefSeq" id="WP_013763780.1">
    <property type="nucleotide sequence ID" value="NC_015510.1"/>
</dbReference>
<sequence>MRQSILLLLLSVLAFSCREKKPAPEVVVEQPKKASTTFYEVNQKVYVHAHFGLSLRKSPDPKAEKVGVAQYGEALEIVALPEADQTYVAETVDEFQLKGHWVKVKNADQKEAYVFDGYLASFPTIEEEPEEDMALPEWFYMTLSKPKGEREITPPNEKEGIVEGYKQAYQDGGEFELILYNGGVTQFLRIPTSTLSFSQALVVLRSFYFSNAKNLKIVRNAKTKKIKVNDTDNPYEWLEFEEKGDKVIVGFYSAD</sequence>
<keyword evidence="3" id="KW-1185">Reference proteome</keyword>
<accession>F4KV60</accession>
<dbReference type="Gene3D" id="2.30.30.40">
    <property type="entry name" value="SH3 Domains"/>
    <property type="match status" value="1"/>
</dbReference>
<evidence type="ECO:0000313" key="3">
    <source>
        <dbReference type="Proteomes" id="UP000008461"/>
    </source>
</evidence>
<dbReference type="Proteomes" id="UP000008461">
    <property type="component" value="Chromosome"/>
</dbReference>
<evidence type="ECO:0000259" key="1">
    <source>
        <dbReference type="Pfam" id="PF08239"/>
    </source>
</evidence>
<dbReference type="InterPro" id="IPR003646">
    <property type="entry name" value="SH3-like_bac-type"/>
</dbReference>